<dbReference type="Proteomes" id="UP000266622">
    <property type="component" value="Unassembled WGS sequence"/>
</dbReference>
<dbReference type="Pfam" id="PF01280">
    <property type="entry name" value="Ribosomal_L19e"/>
    <property type="match status" value="1"/>
</dbReference>
<dbReference type="FunFam" id="1.10.1650.10:FF:000001">
    <property type="entry name" value="Ribosomal protein L19"/>
    <property type="match status" value="1"/>
</dbReference>
<dbReference type="InterPro" id="IPR033936">
    <property type="entry name" value="Ribosomal_eL19_arc"/>
</dbReference>
<dbReference type="Gene3D" id="1.10.1650.10">
    <property type="match status" value="1"/>
</dbReference>
<organism evidence="10 11">
    <name type="scientific">Candidatus Nanoclepta minutus</name>
    <dbReference type="NCBI Taxonomy" id="1940235"/>
    <lineage>
        <taxon>Archaea</taxon>
        <taxon>Nanobdellota</taxon>
        <taxon>Candidatus Nanoclepta</taxon>
    </lineage>
</organism>
<evidence type="ECO:0000256" key="8">
    <source>
        <dbReference type="SAM" id="MobiDB-lite"/>
    </source>
</evidence>
<dbReference type="InterPro" id="IPR015972">
    <property type="entry name" value="Ribosomal_eL19_dom1"/>
</dbReference>
<dbReference type="EMBL" id="MWMI01000001">
    <property type="protein sequence ID" value="RIB35501.1"/>
    <property type="molecule type" value="Genomic_DNA"/>
</dbReference>
<name>A0A397WNM5_9ARCH</name>
<keyword evidence="4 6" id="KW-0689">Ribosomal protein</keyword>
<comment type="subunit">
    <text evidence="6">Part of the 50S ribosomal subunit.</text>
</comment>
<dbReference type="AlphaFoldDB" id="A0A397WNM5"/>
<feature type="domain" description="Large ribosomal subunit protein eL19" evidence="9">
    <location>
        <begin position="2"/>
        <end position="145"/>
    </location>
</feature>
<keyword evidence="3 6" id="KW-0694">RNA-binding</keyword>
<dbReference type="GO" id="GO:0003735">
    <property type="term" value="F:structural constituent of ribosome"/>
    <property type="evidence" value="ECO:0007669"/>
    <property type="project" value="InterPro"/>
</dbReference>
<dbReference type="InterPro" id="IPR023638">
    <property type="entry name" value="Ribosomal_eL19_CS"/>
</dbReference>
<reference evidence="10 11" key="1">
    <citation type="journal article" date="2018" name="Syst. Appl. Microbiol.">
        <title>A new symbiotic nanoarchaeote (Candidatus Nanoclepta minutus) and its host (Zestosphaera tikiterensis gen. nov., sp. nov.) from a New Zealand hot spring.</title>
        <authorList>
            <person name="St John E."/>
            <person name="Liu Y."/>
            <person name="Podar M."/>
            <person name="Stott M.B."/>
            <person name="Meneghin J."/>
            <person name="Chen Z."/>
            <person name="Lagutin K."/>
            <person name="Mitchell K."/>
            <person name="Reysenbach A.L."/>
        </authorList>
    </citation>
    <scope>NUCLEOTIDE SEQUENCE [LARGE SCALE GENOMIC DNA]</scope>
    <source>
        <strain evidence="10">NZ3</strain>
    </source>
</reference>
<dbReference type="GO" id="GO:0006412">
    <property type="term" value="P:translation"/>
    <property type="evidence" value="ECO:0007669"/>
    <property type="project" value="UniProtKB-UniRule"/>
</dbReference>
<dbReference type="SMART" id="SM01416">
    <property type="entry name" value="Ribosomal_L19e"/>
    <property type="match status" value="1"/>
</dbReference>
<evidence type="ECO:0000256" key="1">
    <source>
        <dbReference type="ARBA" id="ARBA00011082"/>
    </source>
</evidence>
<evidence type="ECO:0000256" key="3">
    <source>
        <dbReference type="ARBA" id="ARBA00022884"/>
    </source>
</evidence>
<dbReference type="PROSITE" id="PS00526">
    <property type="entry name" value="RIBOSOMAL_L19E"/>
    <property type="match status" value="1"/>
</dbReference>
<evidence type="ECO:0000256" key="4">
    <source>
        <dbReference type="ARBA" id="ARBA00022980"/>
    </source>
</evidence>
<dbReference type="InterPro" id="IPR000196">
    <property type="entry name" value="Ribosomal_eL19_dom"/>
</dbReference>
<sequence>MDLSLQKRLAAEVLGVGEDRIWIDPKKADEVSKALTREDIRKLINEKVIKVKVISGQSRYWSNVLHQQRKKGRRRGYGSRKGKKSARMGEKEEYVTKVRSMRNLIRTLKSKGIIDKHIYRNLYNLIKGGAFKSKRHILLWLKEKRIIK</sequence>
<dbReference type="InterPro" id="IPR035970">
    <property type="entry name" value="60S_ribosomal_eL19_sf"/>
</dbReference>
<dbReference type="SUPFAM" id="SSF48140">
    <property type="entry name" value="Ribosomal protein L19 (L19e)"/>
    <property type="match status" value="1"/>
</dbReference>
<comment type="similarity">
    <text evidence="1 6 7">Belongs to the eukaryotic ribosomal protein eL19 family.</text>
</comment>
<dbReference type="PANTHER" id="PTHR10722">
    <property type="entry name" value="60S RIBOSOMAL PROTEIN L19"/>
    <property type="match status" value="1"/>
</dbReference>
<feature type="region of interest" description="Disordered" evidence="8">
    <location>
        <begin position="65"/>
        <end position="88"/>
    </location>
</feature>
<evidence type="ECO:0000313" key="10">
    <source>
        <dbReference type="EMBL" id="RIB35501.1"/>
    </source>
</evidence>
<evidence type="ECO:0000313" key="11">
    <source>
        <dbReference type="Proteomes" id="UP000266622"/>
    </source>
</evidence>
<keyword evidence="5 6" id="KW-0687">Ribonucleoprotein</keyword>
<dbReference type="InterPro" id="IPR057259">
    <property type="entry name" value="Ribosomal_L19e"/>
</dbReference>
<accession>A0A397WNM5</accession>
<comment type="function">
    <text evidence="6">Binds to the 23S rRNA.</text>
</comment>
<evidence type="ECO:0000256" key="7">
    <source>
        <dbReference type="RuleBase" id="RU000574"/>
    </source>
</evidence>
<dbReference type="Gene3D" id="1.10.1200.240">
    <property type="match status" value="1"/>
</dbReference>
<dbReference type="CDD" id="cd01418">
    <property type="entry name" value="Ribosomal_L19e_A"/>
    <property type="match status" value="1"/>
</dbReference>
<dbReference type="InterPro" id="IPR057260">
    <property type="entry name" value="Ribosomal_L19e_C"/>
</dbReference>
<proteinExistence type="inferred from homology"/>
<dbReference type="GO" id="GO:0070180">
    <property type="term" value="F:large ribosomal subunit rRNA binding"/>
    <property type="evidence" value="ECO:0007669"/>
    <property type="project" value="UniProtKB-UniRule"/>
</dbReference>
<dbReference type="NCBIfam" id="NF006343">
    <property type="entry name" value="PRK08570.1"/>
    <property type="match status" value="1"/>
</dbReference>
<gene>
    <name evidence="6" type="primary">rpl19e</name>
    <name evidence="10" type="ORF">BXU00_00090</name>
</gene>
<dbReference type="GO" id="GO:0022625">
    <property type="term" value="C:cytosolic large ribosomal subunit"/>
    <property type="evidence" value="ECO:0007669"/>
    <property type="project" value="InterPro"/>
</dbReference>
<evidence type="ECO:0000256" key="2">
    <source>
        <dbReference type="ARBA" id="ARBA00022730"/>
    </source>
</evidence>
<evidence type="ECO:0000256" key="5">
    <source>
        <dbReference type="ARBA" id="ARBA00023274"/>
    </source>
</evidence>
<evidence type="ECO:0000259" key="9">
    <source>
        <dbReference type="SMART" id="SM01416"/>
    </source>
</evidence>
<keyword evidence="2 6" id="KW-0699">rRNA-binding</keyword>
<dbReference type="InterPro" id="IPR039547">
    <property type="entry name" value="Ribosomal_eL19"/>
</dbReference>
<protein>
    <recommendedName>
        <fullName evidence="6">Large ribosomal subunit protein eL19</fullName>
    </recommendedName>
</protein>
<feature type="compositionally biased region" description="Basic residues" evidence="8">
    <location>
        <begin position="67"/>
        <end position="86"/>
    </location>
</feature>
<dbReference type="HAMAP" id="MF_01475">
    <property type="entry name" value="Ribosomal_eL19"/>
    <property type="match status" value="1"/>
</dbReference>
<comment type="caution">
    <text evidence="10">The sequence shown here is derived from an EMBL/GenBank/DDBJ whole genome shotgun (WGS) entry which is preliminary data.</text>
</comment>
<evidence type="ECO:0000256" key="6">
    <source>
        <dbReference type="HAMAP-Rule" id="MF_01475"/>
    </source>
</evidence>
<dbReference type="Pfam" id="PF25476">
    <property type="entry name" value="Ribosomal_L19e_C"/>
    <property type="match status" value="1"/>
</dbReference>